<dbReference type="EMBL" id="MG873442">
    <property type="protein sequence ID" value="AVJ48159.1"/>
    <property type="molecule type" value="Genomic_DNA"/>
</dbReference>
<name>A0A2P1CAB6_9CAUD</name>
<dbReference type="KEGG" id="vg:77948278"/>
<dbReference type="RefSeq" id="YP_010672008.1">
    <property type="nucleotide sequence ID" value="NC_070974.1"/>
</dbReference>
<reference evidence="1 2" key="1">
    <citation type="submission" date="2018-01" db="EMBL/GenBank/DDBJ databases">
        <title>Draft Genome Sequence of Salmonella Enteritidis Phage SE131.</title>
        <authorList>
            <person name="Kim Y."/>
            <person name="Han B.K."/>
            <person name="Kim H."/>
            <person name="Kim D."/>
        </authorList>
    </citation>
    <scope>NUCLEOTIDE SEQUENCE [LARGE SCALE GENOMIC DNA]</scope>
</reference>
<sequence length="62" mass="6815">MSIINPSTLYHLKSQRDGAQSATSYEKGYRLAMEGLNAAIALVETLQMAERDSTLVIRTNGQ</sequence>
<proteinExistence type="predicted"/>
<dbReference type="GeneID" id="77948278"/>
<dbReference type="Proteomes" id="UP000240649">
    <property type="component" value="Segment"/>
</dbReference>
<keyword evidence="2" id="KW-1185">Reference proteome</keyword>
<protein>
    <submittedName>
        <fullName evidence="1">Uncharacterized protein</fullName>
    </submittedName>
</protein>
<organism evidence="1 2">
    <name type="scientific">Salmonella phage SE131</name>
    <dbReference type="NCBI Taxonomy" id="2081631"/>
    <lineage>
        <taxon>Viruses</taxon>
        <taxon>Duplodnaviria</taxon>
        <taxon>Heunggongvirae</taxon>
        <taxon>Uroviricota</taxon>
        <taxon>Caudoviricetes</taxon>
        <taxon>Grimontviridae</taxon>
        <taxon>Moazamivirus</taxon>
        <taxon>Moazamivirus SE131</taxon>
    </lineage>
</organism>
<evidence type="ECO:0000313" key="1">
    <source>
        <dbReference type="EMBL" id="AVJ48159.1"/>
    </source>
</evidence>
<evidence type="ECO:0000313" key="2">
    <source>
        <dbReference type="Proteomes" id="UP000240649"/>
    </source>
</evidence>
<accession>A0A2P1CAB6</accession>